<sequence length="228" mass="26521">MTLEKLGIEIIWFDSLGAKSSSISITTSRGLVVVDPGAAKMQPSYPLPLQEKLRIRSQAVEEIMYRVEKSTAIIVTHYHYDHHVLPSDRDVKNPRLFLGKLWILKNPNMYINESQWHRARKFINEMLNLIDGNLYESLLEKPQMHEFEDTAEILEEALSKDFGDYNTRRRELLAKGKKWFQTLAQKFWSREQWIREASLDKLSIVWGDGKTFHFGDAETDLKAPVSRG</sequence>
<evidence type="ECO:0008006" key="2">
    <source>
        <dbReference type="Google" id="ProtNLM"/>
    </source>
</evidence>
<dbReference type="EMBL" id="DSGT01000003">
    <property type="protein sequence ID" value="HEW52845.1"/>
    <property type="molecule type" value="Genomic_DNA"/>
</dbReference>
<organism evidence="1">
    <name type="scientific">Ignisphaera aggregans</name>
    <dbReference type="NCBI Taxonomy" id="334771"/>
    <lineage>
        <taxon>Archaea</taxon>
        <taxon>Thermoproteota</taxon>
        <taxon>Thermoprotei</taxon>
        <taxon>Desulfurococcales</taxon>
        <taxon>Desulfurococcaceae</taxon>
        <taxon>Ignisphaera</taxon>
    </lineage>
</organism>
<dbReference type="SUPFAM" id="SSF56281">
    <property type="entry name" value="Metallo-hydrolase/oxidoreductase"/>
    <property type="match status" value="1"/>
</dbReference>
<dbReference type="AlphaFoldDB" id="A0A7C2ZUW4"/>
<protein>
    <recommendedName>
        <fullName evidence="2">MBL fold metallo-hydrolase</fullName>
    </recommendedName>
</protein>
<evidence type="ECO:0000313" key="1">
    <source>
        <dbReference type="EMBL" id="HEW52845.1"/>
    </source>
</evidence>
<name>A0A7C2ZUW4_9CREN</name>
<gene>
    <name evidence="1" type="ORF">ENO77_01550</name>
</gene>
<accession>A0A7C2ZUW4</accession>
<comment type="caution">
    <text evidence="1">The sequence shown here is derived from an EMBL/GenBank/DDBJ whole genome shotgun (WGS) entry which is preliminary data.</text>
</comment>
<proteinExistence type="predicted"/>
<dbReference type="InterPro" id="IPR036866">
    <property type="entry name" value="RibonucZ/Hydroxyglut_hydro"/>
</dbReference>
<reference evidence="1" key="1">
    <citation type="journal article" date="2020" name="mSystems">
        <title>Genome- and Community-Level Interaction Insights into Carbon Utilization and Element Cycling Functions of Hydrothermarchaeota in Hydrothermal Sediment.</title>
        <authorList>
            <person name="Zhou Z."/>
            <person name="Liu Y."/>
            <person name="Xu W."/>
            <person name="Pan J."/>
            <person name="Luo Z.H."/>
            <person name="Li M."/>
        </authorList>
    </citation>
    <scope>NUCLEOTIDE SEQUENCE [LARGE SCALE GENOMIC DNA]</scope>
    <source>
        <strain evidence="1">SpSt-16</strain>
    </source>
</reference>
<dbReference type="Gene3D" id="3.60.15.10">
    <property type="entry name" value="Ribonuclease Z/Hydroxyacylglutathione hydrolase-like"/>
    <property type="match status" value="1"/>
</dbReference>